<dbReference type="Gene3D" id="3.30.70.270">
    <property type="match status" value="1"/>
</dbReference>
<dbReference type="Proteomes" id="UP001548713">
    <property type="component" value="Unassembled WGS sequence"/>
</dbReference>
<evidence type="ECO:0000256" key="1">
    <source>
        <dbReference type="SAM" id="Phobius"/>
    </source>
</evidence>
<dbReference type="Gene3D" id="3.20.20.450">
    <property type="entry name" value="EAL domain"/>
    <property type="match status" value="1"/>
</dbReference>
<name>A0ABV2CYZ2_9SPHN</name>
<keyword evidence="4" id="KW-1185">Reference proteome</keyword>
<dbReference type="CDD" id="cd01948">
    <property type="entry name" value="EAL"/>
    <property type="match status" value="1"/>
</dbReference>
<dbReference type="EMBL" id="JBEWLY010000008">
    <property type="protein sequence ID" value="MET1754818.1"/>
    <property type="molecule type" value="Genomic_DNA"/>
</dbReference>
<dbReference type="SMART" id="SM00052">
    <property type="entry name" value="EAL"/>
    <property type="match status" value="1"/>
</dbReference>
<evidence type="ECO:0000313" key="4">
    <source>
        <dbReference type="Proteomes" id="UP001548713"/>
    </source>
</evidence>
<organism evidence="3 4">
    <name type="scientific">Novosphingobium kalidii</name>
    <dbReference type="NCBI Taxonomy" id="3230299"/>
    <lineage>
        <taxon>Bacteria</taxon>
        <taxon>Pseudomonadati</taxon>
        <taxon>Pseudomonadota</taxon>
        <taxon>Alphaproteobacteria</taxon>
        <taxon>Sphingomonadales</taxon>
        <taxon>Sphingomonadaceae</taxon>
        <taxon>Novosphingobium</taxon>
    </lineage>
</organism>
<keyword evidence="1" id="KW-0472">Membrane</keyword>
<dbReference type="SMART" id="SM01080">
    <property type="entry name" value="CHASE2"/>
    <property type="match status" value="1"/>
</dbReference>
<feature type="transmembrane region" description="Helical" evidence="1">
    <location>
        <begin position="310"/>
        <end position="330"/>
    </location>
</feature>
<feature type="transmembrane region" description="Helical" evidence="1">
    <location>
        <begin position="336"/>
        <end position="355"/>
    </location>
</feature>
<evidence type="ECO:0000313" key="3">
    <source>
        <dbReference type="EMBL" id="MET1754818.1"/>
    </source>
</evidence>
<dbReference type="InterPro" id="IPR050706">
    <property type="entry name" value="Cyclic-di-GMP_PDE-like"/>
</dbReference>
<dbReference type="InterPro" id="IPR001633">
    <property type="entry name" value="EAL_dom"/>
</dbReference>
<dbReference type="InterPro" id="IPR007890">
    <property type="entry name" value="CHASE2"/>
</dbReference>
<feature type="domain" description="EAL" evidence="2">
    <location>
        <begin position="523"/>
        <end position="776"/>
    </location>
</feature>
<proteinExistence type="predicted"/>
<sequence>MPDITVSMRNGLIAFRARLISRWRASTLTLALFFGVLVGLTGAGTSLEHAFADLRYAVRDQDSSGEVHLVEIDARSISAIDHWPWPRRYYAALVDRLQQSGAASIVFDVDFSTPSNARDDALFARALARANNGVILPTFRQPSGTGRGSYIDSLPIAALREHSQAATVSIRPEPGGAVRKAPIGEITAGVPRPSLAAITAGMRGTAGTAFPIDFSINPASIPRHSFVDVMNGRFNNGEFRGKHVLIGATAIELGDRYAVPRFGVVSGVVIQALATLTLLQGVPSEAGWAIPLVLTWTLGWLLLRERKVERFLFAVLLMSVGLFALTIPAASAGYEFTMVPAYVALLTIVAGATAMRVRRWAAEKRTHDEQTGLPNSHALITALGEHESFGVVTARITEYDKALATLGRQGMTQLLMRIRDRISVLESGATIFRVEDRVLAWRVTVSSRDIPLLCERIRAIMLNPVDAGGRRVDASLAIGYAHGVMGSEAETIDNAALAADLALSNGELFHIHAETDSAVAEEELSLLGDLDSALTYGNVSVVYQPKLDLASGRITSAEALVRWTHATRGPLRPDYFIPVLEKSDRIANLTIFVVRRAIADLKAWMVTDPALQVAVNVSALLLQSAEFLSQLKKVIQEGGVDPHRLIFEVTESAAMTAPDRAAEALLALKGWGIGISVDDYGTGQSTLTYLKKLPLDELKIDRSFVEHAHQNRSDAVLVRSTIDMAHELGVKVVAEGVETEECLQFLRMAGCDMAQGYLISAPLPSQQFEQLLAANRMAA</sequence>
<protein>
    <submittedName>
        <fullName evidence="3">EAL domain-containing protein</fullName>
    </submittedName>
</protein>
<keyword evidence="1" id="KW-0812">Transmembrane</keyword>
<dbReference type="SUPFAM" id="SSF141868">
    <property type="entry name" value="EAL domain-like"/>
    <property type="match status" value="1"/>
</dbReference>
<dbReference type="PROSITE" id="PS50883">
    <property type="entry name" value="EAL"/>
    <property type="match status" value="1"/>
</dbReference>
<reference evidence="3 4" key="1">
    <citation type="submission" date="2024-07" db="EMBL/GenBank/DDBJ databases">
        <title>Novosphingobium kalidii RD2P27.</title>
        <authorList>
            <person name="Sun J.-Q."/>
        </authorList>
    </citation>
    <scope>NUCLEOTIDE SEQUENCE [LARGE SCALE GENOMIC DNA]</scope>
    <source>
        <strain evidence="3 4">RD2P27</strain>
    </source>
</reference>
<comment type="caution">
    <text evidence="3">The sequence shown here is derived from an EMBL/GenBank/DDBJ whole genome shotgun (WGS) entry which is preliminary data.</text>
</comment>
<accession>A0ABV2CYZ2</accession>
<dbReference type="InterPro" id="IPR043128">
    <property type="entry name" value="Rev_trsase/Diguanyl_cyclase"/>
</dbReference>
<dbReference type="PANTHER" id="PTHR33121:SF79">
    <property type="entry name" value="CYCLIC DI-GMP PHOSPHODIESTERASE PDED-RELATED"/>
    <property type="match status" value="1"/>
</dbReference>
<evidence type="ECO:0000259" key="2">
    <source>
        <dbReference type="PROSITE" id="PS50883"/>
    </source>
</evidence>
<feature type="transmembrane region" description="Helical" evidence="1">
    <location>
        <begin position="286"/>
        <end position="303"/>
    </location>
</feature>
<gene>
    <name evidence="3" type="ORF">ABVV53_05000</name>
</gene>
<dbReference type="Pfam" id="PF05226">
    <property type="entry name" value="CHASE2"/>
    <property type="match status" value="1"/>
</dbReference>
<dbReference type="RefSeq" id="WP_353983279.1">
    <property type="nucleotide sequence ID" value="NZ_JBEWLY010000008.1"/>
</dbReference>
<dbReference type="Pfam" id="PF00563">
    <property type="entry name" value="EAL"/>
    <property type="match status" value="1"/>
</dbReference>
<dbReference type="PANTHER" id="PTHR33121">
    <property type="entry name" value="CYCLIC DI-GMP PHOSPHODIESTERASE PDEF"/>
    <property type="match status" value="1"/>
</dbReference>
<dbReference type="InterPro" id="IPR035919">
    <property type="entry name" value="EAL_sf"/>
</dbReference>
<keyword evidence="1" id="KW-1133">Transmembrane helix</keyword>